<evidence type="ECO:0000259" key="2">
    <source>
        <dbReference type="PROSITE" id="PS50943"/>
    </source>
</evidence>
<feature type="domain" description="HTH cro/C1-type" evidence="2">
    <location>
        <begin position="31"/>
        <end position="74"/>
    </location>
</feature>
<dbReference type="RefSeq" id="WP_111165493.1">
    <property type="nucleotide sequence ID" value="NZ_POUA01000012.1"/>
</dbReference>
<comment type="caution">
    <text evidence="3">The sequence shown here is derived from an EMBL/GenBank/DDBJ whole genome shotgun (WGS) entry which is preliminary data.</text>
</comment>
<dbReference type="Proteomes" id="UP000248544">
    <property type="component" value="Unassembled WGS sequence"/>
</dbReference>
<dbReference type="SMART" id="SM00530">
    <property type="entry name" value="HTH_XRE"/>
    <property type="match status" value="1"/>
</dbReference>
<protein>
    <recommendedName>
        <fullName evidence="2">HTH cro/C1-type domain-containing protein</fullName>
    </recommendedName>
</protein>
<dbReference type="AlphaFoldDB" id="A0A2W2H702"/>
<dbReference type="InterPro" id="IPR001387">
    <property type="entry name" value="Cro/C1-type_HTH"/>
</dbReference>
<dbReference type="EMBL" id="POUA01000012">
    <property type="protein sequence ID" value="PZG55653.1"/>
    <property type="molecule type" value="Genomic_DNA"/>
</dbReference>
<sequence>MGNAPSGPGPLGVWLRDELTRRGYDLARGGQSRIAREAGIHPSVISRVLNEERGLEIEPLRRLGQALGLPLGEMLVAAGVAAPDELPVRAHHGPLPPAETDPPRYTDPVLQYLWDTPDPGLTEEQRLALVQMYRALRQSADGYR</sequence>
<dbReference type="Gene3D" id="1.10.260.40">
    <property type="entry name" value="lambda repressor-like DNA-binding domains"/>
    <property type="match status" value="1"/>
</dbReference>
<dbReference type="SUPFAM" id="SSF47413">
    <property type="entry name" value="lambda repressor-like DNA-binding domains"/>
    <property type="match status" value="1"/>
</dbReference>
<evidence type="ECO:0000313" key="3">
    <source>
        <dbReference type="EMBL" id="PZG55653.1"/>
    </source>
</evidence>
<proteinExistence type="predicted"/>
<dbReference type="CDD" id="cd00093">
    <property type="entry name" value="HTH_XRE"/>
    <property type="match status" value="1"/>
</dbReference>
<reference evidence="3 4" key="1">
    <citation type="submission" date="2018-01" db="EMBL/GenBank/DDBJ databases">
        <title>Draft genome sequence of Sphaerisporangium sp. 7K107.</title>
        <authorList>
            <person name="Sahin N."/>
            <person name="Saygin H."/>
            <person name="Ay H."/>
        </authorList>
    </citation>
    <scope>NUCLEOTIDE SEQUENCE [LARGE SCALE GENOMIC DNA]</scope>
    <source>
        <strain evidence="3 4">7K107</strain>
    </source>
</reference>
<dbReference type="PROSITE" id="PS50943">
    <property type="entry name" value="HTH_CROC1"/>
    <property type="match status" value="1"/>
</dbReference>
<dbReference type="InterPro" id="IPR010982">
    <property type="entry name" value="Lambda_DNA-bd_dom_sf"/>
</dbReference>
<name>A0A2W2H702_9ACTN</name>
<organism evidence="3 4">
    <name type="scientific">Spongiactinospora gelatinilytica</name>
    <dbReference type="NCBI Taxonomy" id="2666298"/>
    <lineage>
        <taxon>Bacteria</taxon>
        <taxon>Bacillati</taxon>
        <taxon>Actinomycetota</taxon>
        <taxon>Actinomycetes</taxon>
        <taxon>Streptosporangiales</taxon>
        <taxon>Streptosporangiaceae</taxon>
        <taxon>Spongiactinospora</taxon>
    </lineage>
</organism>
<evidence type="ECO:0000256" key="1">
    <source>
        <dbReference type="SAM" id="MobiDB-lite"/>
    </source>
</evidence>
<keyword evidence="4" id="KW-1185">Reference proteome</keyword>
<dbReference type="GO" id="GO:0003677">
    <property type="term" value="F:DNA binding"/>
    <property type="evidence" value="ECO:0007669"/>
    <property type="project" value="InterPro"/>
</dbReference>
<feature type="region of interest" description="Disordered" evidence="1">
    <location>
        <begin position="88"/>
        <end position="107"/>
    </location>
</feature>
<accession>A0A2W2H702</accession>
<evidence type="ECO:0000313" key="4">
    <source>
        <dbReference type="Proteomes" id="UP000248544"/>
    </source>
</evidence>
<gene>
    <name evidence="3" type="ORF">C1I98_02895</name>
</gene>